<organism evidence="2">
    <name type="scientific">Klebsiella pneumoniae</name>
    <dbReference type="NCBI Taxonomy" id="573"/>
    <lineage>
        <taxon>Bacteria</taxon>
        <taxon>Pseudomonadati</taxon>
        <taxon>Pseudomonadota</taxon>
        <taxon>Gammaproteobacteria</taxon>
        <taxon>Enterobacterales</taxon>
        <taxon>Enterobacteriaceae</taxon>
        <taxon>Klebsiella/Raoultella group</taxon>
        <taxon>Klebsiella</taxon>
        <taxon>Klebsiella pneumoniae complex</taxon>
    </lineage>
</organism>
<reference evidence="2" key="2">
    <citation type="submission" date="2016-08" db="EMBL/GenBank/DDBJ databases">
        <title>Klebsiella loci capsule.</title>
        <authorList>
            <person name="Holt K.E."/>
            <person name="Thomson N.R."/>
        </authorList>
    </citation>
    <scope>NUCLEOTIDE SEQUENCE</scope>
    <source>
        <strain evidence="2">INF054</strain>
    </source>
</reference>
<dbReference type="Pfam" id="PF00535">
    <property type="entry name" value="Glycos_transf_2"/>
    <property type="match status" value="1"/>
</dbReference>
<dbReference type="InterPro" id="IPR001173">
    <property type="entry name" value="Glyco_trans_2-like"/>
</dbReference>
<dbReference type="InterPro" id="IPR029044">
    <property type="entry name" value="Nucleotide-diphossugar_trans"/>
</dbReference>
<accession>A0A1C3SZF4</accession>
<evidence type="ECO:0000313" key="2">
    <source>
        <dbReference type="EMBL" id="SCA95969.1"/>
    </source>
</evidence>
<dbReference type="EMBL" id="LT603715">
    <property type="protein sequence ID" value="SCA95969.1"/>
    <property type="molecule type" value="Genomic_DNA"/>
</dbReference>
<feature type="domain" description="Glycosyltransferase 2-like" evidence="1">
    <location>
        <begin position="49"/>
        <end position="144"/>
    </location>
</feature>
<dbReference type="RefSeq" id="WP_077268358.1">
    <property type="nucleotide sequence ID" value="NZ_BIGX01000001.1"/>
</dbReference>
<dbReference type="CDD" id="cd00761">
    <property type="entry name" value="Glyco_tranf_GTA_type"/>
    <property type="match status" value="1"/>
</dbReference>
<proteinExistence type="predicted"/>
<dbReference type="AlphaFoldDB" id="A0A1C3SZF4"/>
<protein>
    <submittedName>
        <fullName evidence="2">Glycosyltransferase</fullName>
    </submittedName>
</protein>
<gene>
    <name evidence="2" type="primary">wcuH</name>
    <name evidence="2" type="synonym">KL139_00008</name>
</gene>
<evidence type="ECO:0000259" key="1">
    <source>
        <dbReference type="Pfam" id="PF00535"/>
    </source>
</evidence>
<dbReference type="SUPFAM" id="SSF53448">
    <property type="entry name" value="Nucleotide-diphospho-sugar transferases"/>
    <property type="match status" value="1"/>
</dbReference>
<sequence>MSAVKISINLTTTSERLDLCSATIWSFINQSLTPDAINLWVSRTSFMADNGIEIEPDWISYFNKFNNILKIRYVDNTGPYRKFMPILQETTVESDIIVYADDDVIYGRYWLEKLITKFKKYDGKYVVASRVRIKKYNVLKKAQSYNMYPVCSKDTIIKSDYIITGVGGAVFQKRQIRNDLIGINKYKEICPRTDDLWISKLFELSGNSVCVCTEALNDVREIQHASNSLNSMNVYHTNHIGVIKIIAKIRSKILGYLGVSLSENDHAMKKIERFFSKYKK</sequence>
<dbReference type="Gene3D" id="3.90.550.10">
    <property type="entry name" value="Spore Coat Polysaccharide Biosynthesis Protein SpsA, Chain A"/>
    <property type="match status" value="1"/>
</dbReference>
<reference evidence="2" key="1">
    <citation type="submission" date="2016-07" db="EMBL/GenBank/DDBJ databases">
        <authorList>
            <person name="Informatics P."/>
        </authorList>
    </citation>
    <scope>NUCLEOTIDE SEQUENCE</scope>
    <source>
        <strain evidence="2">INF054</strain>
    </source>
</reference>
<dbReference type="GO" id="GO:0016740">
    <property type="term" value="F:transferase activity"/>
    <property type="evidence" value="ECO:0007669"/>
    <property type="project" value="UniProtKB-KW"/>
</dbReference>
<keyword evidence="2" id="KW-0808">Transferase</keyword>
<name>A0A1C3SZF4_KLEPN</name>